<dbReference type="InterPro" id="IPR003607">
    <property type="entry name" value="HD/PDEase_dom"/>
</dbReference>
<proteinExistence type="predicted"/>
<dbReference type="Gene3D" id="1.10.3210.10">
    <property type="entry name" value="Hypothetical protein af1432"/>
    <property type="match status" value="1"/>
</dbReference>
<feature type="region of interest" description="Disordered" evidence="1">
    <location>
        <begin position="1"/>
        <end position="34"/>
    </location>
</feature>
<gene>
    <name evidence="3" type="ORF">HAKA00212_LOCUS6231</name>
</gene>
<evidence type="ECO:0000256" key="1">
    <source>
        <dbReference type="SAM" id="MobiDB-lite"/>
    </source>
</evidence>
<reference evidence="3" key="1">
    <citation type="submission" date="2021-01" db="EMBL/GenBank/DDBJ databases">
        <authorList>
            <person name="Corre E."/>
            <person name="Pelletier E."/>
            <person name="Niang G."/>
            <person name="Scheremetjew M."/>
            <person name="Finn R."/>
            <person name="Kale V."/>
            <person name="Holt S."/>
            <person name="Cochrane G."/>
            <person name="Meng A."/>
            <person name="Brown T."/>
            <person name="Cohen L."/>
        </authorList>
    </citation>
    <scope>NUCLEOTIDE SEQUENCE</scope>
    <source>
        <strain evidence="3">CCMP3107</strain>
    </source>
</reference>
<evidence type="ECO:0000313" key="3">
    <source>
        <dbReference type="EMBL" id="CAE0627553.1"/>
    </source>
</evidence>
<dbReference type="AlphaFoldDB" id="A0A7S3UX75"/>
<name>A0A7S3UX75_HETAK</name>
<dbReference type="PANTHER" id="PTHR43155:SF2">
    <property type="entry name" value="CYCLIC DI-GMP PHOSPHODIESTERASE PA4108"/>
    <property type="match status" value="1"/>
</dbReference>
<dbReference type="InterPro" id="IPR037522">
    <property type="entry name" value="HD_GYP_dom"/>
</dbReference>
<dbReference type="PANTHER" id="PTHR43155">
    <property type="entry name" value="CYCLIC DI-GMP PHOSPHODIESTERASE PA4108-RELATED"/>
    <property type="match status" value="1"/>
</dbReference>
<feature type="domain" description="HD-GYP" evidence="2">
    <location>
        <begin position="143"/>
        <end position="342"/>
    </location>
</feature>
<feature type="compositionally biased region" description="Low complexity" evidence="1">
    <location>
        <begin position="1"/>
        <end position="13"/>
    </location>
</feature>
<dbReference type="Pfam" id="PF13487">
    <property type="entry name" value="HD_5"/>
    <property type="match status" value="1"/>
</dbReference>
<dbReference type="PROSITE" id="PS51832">
    <property type="entry name" value="HD_GYP"/>
    <property type="match status" value="1"/>
</dbReference>
<protein>
    <recommendedName>
        <fullName evidence="2">HD-GYP domain-containing protein</fullName>
    </recommendedName>
</protein>
<accession>A0A7S3UX75</accession>
<dbReference type="SUPFAM" id="SSF109604">
    <property type="entry name" value="HD-domain/PDEase-like"/>
    <property type="match status" value="1"/>
</dbReference>
<dbReference type="CDD" id="cd00077">
    <property type="entry name" value="HDc"/>
    <property type="match status" value="1"/>
</dbReference>
<evidence type="ECO:0000259" key="2">
    <source>
        <dbReference type="PROSITE" id="PS51832"/>
    </source>
</evidence>
<dbReference type="EMBL" id="HBIU01013566">
    <property type="protein sequence ID" value="CAE0627553.1"/>
    <property type="molecule type" value="Transcribed_RNA"/>
</dbReference>
<sequence length="475" mass="51406">MKPSAAARIASRRATTHDPPAANATATQMGVPAANREPSMSEKLAVNEHYLDRLVAAAETRGVEATEDIVSGNGVKLVAKGSSIDGRTRERLLQHKLHKPLEACTRIIGGVATRPMDRVARTLIGKHALLAELCAPPRIETIEAAFGELRLTVQLEALVTLYADQAPHKLEHAVGVALVAAALMQEIDATQPLQPLLIAGLLHDVGELYIDPTILARGQALDAAQWRHVAVHPVVAAGLLRELPGAGPAVADAVLHHHERLDGFGYPCGRRGDQIPLSGQVLAMAEMLMGVVESGRSAGQHARILLRLMTHEFDRRLLQAVTAAARRSAPVDFTEAALAMPDAASLMQHAASQTARLHSLQGLMQRLALLQHPSPGFAELLQRLDDRLAALGRAFHSTGLDQAHKLTGQGWRAPDDLPMLCEVWIVLRELHWRLNEFVRELNWRCEQLPAPEAEAIGRVVEDELKLATAIEPALA</sequence>
<organism evidence="3">
    <name type="scientific">Heterosigma akashiwo</name>
    <name type="common">Chromophytic alga</name>
    <name type="synonym">Heterosigma carterae</name>
    <dbReference type="NCBI Taxonomy" id="2829"/>
    <lineage>
        <taxon>Eukaryota</taxon>
        <taxon>Sar</taxon>
        <taxon>Stramenopiles</taxon>
        <taxon>Ochrophyta</taxon>
        <taxon>Raphidophyceae</taxon>
        <taxon>Chattonellales</taxon>
        <taxon>Chattonellaceae</taxon>
        <taxon>Heterosigma</taxon>
    </lineage>
</organism>